<evidence type="ECO:0000313" key="2">
    <source>
        <dbReference type="EMBL" id="MED6200026.1"/>
    </source>
</evidence>
<keyword evidence="3" id="KW-1185">Reference proteome</keyword>
<dbReference type="EMBL" id="JASCZI010212660">
    <property type="protein sequence ID" value="MED6200026.1"/>
    <property type="molecule type" value="Genomic_DNA"/>
</dbReference>
<protein>
    <submittedName>
        <fullName evidence="2">Uncharacterized protein</fullName>
    </submittedName>
</protein>
<name>A0ABU6XQ19_9FABA</name>
<proteinExistence type="predicted"/>
<organism evidence="2 3">
    <name type="scientific">Stylosanthes scabra</name>
    <dbReference type="NCBI Taxonomy" id="79078"/>
    <lineage>
        <taxon>Eukaryota</taxon>
        <taxon>Viridiplantae</taxon>
        <taxon>Streptophyta</taxon>
        <taxon>Embryophyta</taxon>
        <taxon>Tracheophyta</taxon>
        <taxon>Spermatophyta</taxon>
        <taxon>Magnoliopsida</taxon>
        <taxon>eudicotyledons</taxon>
        <taxon>Gunneridae</taxon>
        <taxon>Pentapetalae</taxon>
        <taxon>rosids</taxon>
        <taxon>fabids</taxon>
        <taxon>Fabales</taxon>
        <taxon>Fabaceae</taxon>
        <taxon>Papilionoideae</taxon>
        <taxon>50 kb inversion clade</taxon>
        <taxon>dalbergioids sensu lato</taxon>
        <taxon>Dalbergieae</taxon>
        <taxon>Pterocarpus clade</taxon>
        <taxon>Stylosanthes</taxon>
    </lineage>
</organism>
<gene>
    <name evidence="2" type="ORF">PIB30_081314</name>
</gene>
<feature type="compositionally biased region" description="Gly residues" evidence="1">
    <location>
        <begin position="33"/>
        <end position="52"/>
    </location>
</feature>
<reference evidence="2 3" key="1">
    <citation type="journal article" date="2023" name="Plants (Basel)">
        <title>Bridging the Gap: Combining Genomics and Transcriptomics Approaches to Understand Stylosanthes scabra, an Orphan Legume from the Brazilian Caatinga.</title>
        <authorList>
            <person name="Ferreira-Neto J.R.C."/>
            <person name="da Silva M.D."/>
            <person name="Binneck E."/>
            <person name="de Melo N.F."/>
            <person name="da Silva R.H."/>
            <person name="de Melo A.L.T.M."/>
            <person name="Pandolfi V."/>
            <person name="Bustamante F.O."/>
            <person name="Brasileiro-Vidal A.C."/>
            <person name="Benko-Iseppon A.M."/>
        </authorList>
    </citation>
    <scope>NUCLEOTIDE SEQUENCE [LARGE SCALE GENOMIC DNA]</scope>
    <source>
        <tissue evidence="2">Leaves</tissue>
    </source>
</reference>
<evidence type="ECO:0000313" key="3">
    <source>
        <dbReference type="Proteomes" id="UP001341840"/>
    </source>
</evidence>
<evidence type="ECO:0000256" key="1">
    <source>
        <dbReference type="SAM" id="MobiDB-lite"/>
    </source>
</evidence>
<dbReference type="Proteomes" id="UP001341840">
    <property type="component" value="Unassembled WGS sequence"/>
</dbReference>
<feature type="region of interest" description="Disordered" evidence="1">
    <location>
        <begin position="31"/>
        <end position="59"/>
    </location>
</feature>
<sequence>MYNKWKTELDVVYIVRRRLIGPCGEWVGPAAGAAGGSQGGHGAGSGGGGGGEASRSTTQMRWMMKSHPVSHICLLPLAPSIEFPLVLLRLLSDLPIEQCDLLPDVP</sequence>
<comment type="caution">
    <text evidence="2">The sequence shown here is derived from an EMBL/GenBank/DDBJ whole genome shotgun (WGS) entry which is preliminary data.</text>
</comment>
<accession>A0ABU6XQ19</accession>